<dbReference type="eggNOG" id="COG0456">
    <property type="taxonomic scope" value="Bacteria"/>
</dbReference>
<dbReference type="OrthoDB" id="7205533at2"/>
<evidence type="ECO:0000259" key="3">
    <source>
        <dbReference type="PROSITE" id="PS51186"/>
    </source>
</evidence>
<dbReference type="CDD" id="cd04301">
    <property type="entry name" value="NAT_SF"/>
    <property type="match status" value="1"/>
</dbReference>
<dbReference type="STRING" id="71451.RV07_GL001975"/>
<evidence type="ECO:0000313" key="4">
    <source>
        <dbReference type="EMBL" id="EOH76598.1"/>
    </source>
</evidence>
<gene>
    <name evidence="5" type="ORF">I585_04531</name>
    <name evidence="4" type="ORF">UAI_02273</name>
</gene>
<dbReference type="InterPro" id="IPR016181">
    <property type="entry name" value="Acyl_CoA_acyltransferase"/>
</dbReference>
<keyword evidence="2" id="KW-0012">Acyltransferase</keyword>
<dbReference type="PROSITE" id="PS51186">
    <property type="entry name" value="GNAT"/>
    <property type="match status" value="1"/>
</dbReference>
<dbReference type="RefSeq" id="WP_010741090.1">
    <property type="nucleotide sequence ID" value="NZ_KB946250.1"/>
</dbReference>
<protein>
    <recommendedName>
        <fullName evidence="3">N-acetyltransferase domain-containing protein</fullName>
    </recommendedName>
</protein>
<dbReference type="Proteomes" id="UP000013783">
    <property type="component" value="Unassembled WGS sequence"/>
</dbReference>
<evidence type="ECO:0000256" key="1">
    <source>
        <dbReference type="ARBA" id="ARBA00022679"/>
    </source>
</evidence>
<dbReference type="PANTHER" id="PTHR42919:SF8">
    <property type="entry name" value="N-ALPHA-ACETYLTRANSFERASE 50"/>
    <property type="match status" value="1"/>
</dbReference>
<dbReference type="EMBL" id="ASWA01000005">
    <property type="protein sequence ID" value="EOT63701.1"/>
    <property type="molecule type" value="Genomic_DNA"/>
</dbReference>
<evidence type="ECO:0000313" key="5">
    <source>
        <dbReference type="EMBL" id="EOT63701.1"/>
    </source>
</evidence>
<dbReference type="Proteomes" id="UP000014148">
    <property type="component" value="Unassembled WGS sequence"/>
</dbReference>
<evidence type="ECO:0000313" key="6">
    <source>
        <dbReference type="Proteomes" id="UP000013783"/>
    </source>
</evidence>
<dbReference type="GO" id="GO:0016747">
    <property type="term" value="F:acyltransferase activity, transferring groups other than amino-acyl groups"/>
    <property type="evidence" value="ECO:0007669"/>
    <property type="project" value="InterPro"/>
</dbReference>
<accession>R2P012</accession>
<dbReference type="SUPFAM" id="SSF55729">
    <property type="entry name" value="Acyl-CoA N-acyltransferases (Nat)"/>
    <property type="match status" value="1"/>
</dbReference>
<dbReference type="Gene3D" id="3.40.630.30">
    <property type="match status" value="1"/>
</dbReference>
<dbReference type="Pfam" id="PF00583">
    <property type="entry name" value="Acetyltransf_1"/>
    <property type="match status" value="1"/>
</dbReference>
<organism evidence="4 6">
    <name type="scientific">Enterococcus malodoratus ATCC 43197</name>
    <dbReference type="NCBI Taxonomy" id="1158601"/>
    <lineage>
        <taxon>Bacteria</taxon>
        <taxon>Bacillati</taxon>
        <taxon>Bacillota</taxon>
        <taxon>Bacilli</taxon>
        <taxon>Lactobacillales</taxon>
        <taxon>Enterococcaceae</taxon>
        <taxon>Enterococcus</taxon>
    </lineage>
</organism>
<dbReference type="EMBL" id="AJAK01000017">
    <property type="protein sequence ID" value="EOH76598.1"/>
    <property type="molecule type" value="Genomic_DNA"/>
</dbReference>
<reference evidence="4 6" key="1">
    <citation type="submission" date="2013-02" db="EMBL/GenBank/DDBJ databases">
        <title>The Genome Sequence of Enterococcus malodoratus ATCC_43197.</title>
        <authorList>
            <consortium name="The Broad Institute Genome Sequencing Platform"/>
            <consortium name="The Broad Institute Genome Sequencing Center for Infectious Disease"/>
            <person name="Earl A.M."/>
            <person name="Gilmore M.S."/>
            <person name="Lebreton F."/>
            <person name="Walker B."/>
            <person name="Young S.K."/>
            <person name="Zeng Q."/>
            <person name="Gargeya S."/>
            <person name="Fitzgerald M."/>
            <person name="Haas B."/>
            <person name="Abouelleil A."/>
            <person name="Alvarado L."/>
            <person name="Arachchi H.M."/>
            <person name="Berlin A.M."/>
            <person name="Chapman S.B."/>
            <person name="Dewar J."/>
            <person name="Goldberg J."/>
            <person name="Griggs A."/>
            <person name="Gujja S."/>
            <person name="Hansen M."/>
            <person name="Howarth C."/>
            <person name="Imamovic A."/>
            <person name="Larimer J."/>
            <person name="McCowan C."/>
            <person name="Murphy C."/>
            <person name="Neiman D."/>
            <person name="Pearson M."/>
            <person name="Priest M."/>
            <person name="Roberts A."/>
            <person name="Saif S."/>
            <person name="Shea T."/>
            <person name="Sisk P."/>
            <person name="Sykes S."/>
            <person name="Wortman J."/>
            <person name="Nusbaum C."/>
            <person name="Birren B."/>
        </authorList>
    </citation>
    <scope>NUCLEOTIDE SEQUENCE [LARGE SCALE GENOMIC DNA]</scope>
    <source>
        <strain evidence="4 6">ATCC 43197</strain>
    </source>
</reference>
<dbReference type="AlphaFoldDB" id="R2P012"/>
<dbReference type="InterPro" id="IPR000182">
    <property type="entry name" value="GNAT_dom"/>
</dbReference>
<keyword evidence="1" id="KW-0808">Transferase</keyword>
<evidence type="ECO:0000256" key="2">
    <source>
        <dbReference type="ARBA" id="ARBA00023315"/>
    </source>
</evidence>
<keyword evidence="7" id="KW-1185">Reference proteome</keyword>
<dbReference type="PATRIC" id="fig|1158601.3.peg.2233"/>
<name>R2P012_9ENTE</name>
<sequence length="172" mass="20092">MKGKIIVCTFEDLSELKRISIETFSDTFASENEPADLQQYLSEAYSYDKLKKEMATSDTRFYFIYLADEVAGYLKLNTGDAQTEMLDKDGLEVERIYIRDEFKRQGLGKQLLNYALDLAYKEKRTSIWLGVWEENKNALHFYQEFGFKKVGTHDFVLGADRQTDLIMMKELL</sequence>
<dbReference type="PANTHER" id="PTHR42919">
    <property type="entry name" value="N-ALPHA-ACETYLTRANSFERASE"/>
    <property type="match status" value="1"/>
</dbReference>
<reference evidence="5 7" key="2">
    <citation type="submission" date="2013-03" db="EMBL/GenBank/DDBJ databases">
        <title>The Genome Sequence of Enterococcus malodoratus ATCC_43197 (PacBio/Illumina hybrid assembly).</title>
        <authorList>
            <consortium name="The Broad Institute Genomics Platform"/>
            <consortium name="The Broad Institute Genome Sequencing Center for Infectious Disease"/>
            <person name="Earl A."/>
            <person name="Russ C."/>
            <person name="Gilmore M."/>
            <person name="Surin D."/>
            <person name="Walker B."/>
            <person name="Young S."/>
            <person name="Zeng Q."/>
            <person name="Gargeya S."/>
            <person name="Fitzgerald M."/>
            <person name="Haas B."/>
            <person name="Abouelleil A."/>
            <person name="Allen A.W."/>
            <person name="Alvarado L."/>
            <person name="Arachchi H.M."/>
            <person name="Berlin A.M."/>
            <person name="Chapman S.B."/>
            <person name="Gainer-Dewar J."/>
            <person name="Goldberg J."/>
            <person name="Griggs A."/>
            <person name="Gujja S."/>
            <person name="Hansen M."/>
            <person name="Howarth C."/>
            <person name="Imamovic A."/>
            <person name="Ireland A."/>
            <person name="Larimer J."/>
            <person name="McCowan C."/>
            <person name="Murphy C."/>
            <person name="Pearson M."/>
            <person name="Poon T.W."/>
            <person name="Priest M."/>
            <person name="Roberts A."/>
            <person name="Saif S."/>
            <person name="Shea T."/>
            <person name="Sisk P."/>
            <person name="Sykes S."/>
            <person name="Wortman J."/>
            <person name="Nusbaum C."/>
            <person name="Birren B."/>
        </authorList>
    </citation>
    <scope>NUCLEOTIDE SEQUENCE [LARGE SCALE GENOMIC DNA]</scope>
    <source>
        <strain evidence="5 7">ATCC 43197</strain>
    </source>
</reference>
<dbReference type="InterPro" id="IPR051556">
    <property type="entry name" value="N-term/lysine_N-AcTrnsfr"/>
</dbReference>
<comment type="caution">
    <text evidence="4">The sequence shown here is derived from an EMBL/GenBank/DDBJ whole genome shotgun (WGS) entry which is preliminary data.</text>
</comment>
<feature type="domain" description="N-acetyltransferase" evidence="3">
    <location>
        <begin position="3"/>
        <end position="172"/>
    </location>
</feature>
<proteinExistence type="predicted"/>
<evidence type="ECO:0000313" key="7">
    <source>
        <dbReference type="Proteomes" id="UP000014148"/>
    </source>
</evidence>